<dbReference type="CDD" id="cd11059">
    <property type="entry name" value="CYP_fungal"/>
    <property type="match status" value="1"/>
</dbReference>
<dbReference type="InterPro" id="IPR017972">
    <property type="entry name" value="Cyt_P450_CS"/>
</dbReference>
<keyword evidence="6 8" id="KW-0408">Iron</keyword>
<evidence type="ECO:0000256" key="1">
    <source>
        <dbReference type="ARBA" id="ARBA00001971"/>
    </source>
</evidence>
<dbReference type="Gene3D" id="1.10.630.10">
    <property type="entry name" value="Cytochrome P450"/>
    <property type="match status" value="1"/>
</dbReference>
<evidence type="ECO:0000256" key="2">
    <source>
        <dbReference type="ARBA" id="ARBA00010617"/>
    </source>
</evidence>
<dbReference type="PRINTS" id="PR00385">
    <property type="entry name" value="P450"/>
</dbReference>
<evidence type="ECO:0000256" key="8">
    <source>
        <dbReference type="PIRSR" id="PIRSR602401-1"/>
    </source>
</evidence>
<dbReference type="PANTHER" id="PTHR24305:SF96">
    <property type="entry name" value="CYTOCHROME P450 MONOOXYGENASE STCB-RELATED"/>
    <property type="match status" value="1"/>
</dbReference>
<evidence type="ECO:0000256" key="7">
    <source>
        <dbReference type="ARBA" id="ARBA00023033"/>
    </source>
</evidence>
<evidence type="ECO:0000256" key="5">
    <source>
        <dbReference type="ARBA" id="ARBA00023002"/>
    </source>
</evidence>
<feature type="transmembrane region" description="Helical" evidence="10">
    <location>
        <begin position="6"/>
        <end position="26"/>
    </location>
</feature>
<dbReference type="PANTHER" id="PTHR24305">
    <property type="entry name" value="CYTOCHROME P450"/>
    <property type="match status" value="1"/>
</dbReference>
<dbReference type="InterPro" id="IPR050121">
    <property type="entry name" value="Cytochrome_P450_monoxygenase"/>
</dbReference>
<keyword evidence="7 9" id="KW-0503">Monooxygenase</keyword>
<dbReference type="STRING" id="1392250.A0A2I2G114"/>
<dbReference type="InterPro" id="IPR001128">
    <property type="entry name" value="Cyt_P450"/>
</dbReference>
<keyword evidence="4 8" id="KW-0479">Metal-binding</keyword>
<feature type="binding site" description="axial binding residue" evidence="8">
    <location>
        <position position="453"/>
    </location>
    <ligand>
        <name>heme</name>
        <dbReference type="ChEBI" id="CHEBI:30413"/>
    </ligand>
    <ligandPart>
        <name>Fe</name>
        <dbReference type="ChEBI" id="CHEBI:18248"/>
    </ligandPart>
</feature>
<dbReference type="SUPFAM" id="SSF48264">
    <property type="entry name" value="Cytochrome P450"/>
    <property type="match status" value="1"/>
</dbReference>
<evidence type="ECO:0000256" key="9">
    <source>
        <dbReference type="RuleBase" id="RU000461"/>
    </source>
</evidence>
<reference evidence="11 12" key="1">
    <citation type="submission" date="2016-12" db="EMBL/GenBank/DDBJ databases">
        <title>The genomes of Aspergillus section Nigri reveals drivers in fungal speciation.</title>
        <authorList>
            <consortium name="DOE Joint Genome Institute"/>
            <person name="Vesth T.C."/>
            <person name="Nybo J."/>
            <person name="Theobald S."/>
            <person name="Brandl J."/>
            <person name="Frisvad J.C."/>
            <person name="Nielsen K.F."/>
            <person name="Lyhne E.K."/>
            <person name="Kogle M.E."/>
            <person name="Kuo A."/>
            <person name="Riley R."/>
            <person name="Clum A."/>
            <person name="Nolan M."/>
            <person name="Lipzen A."/>
            <person name="Salamov A."/>
            <person name="Henrissat B."/>
            <person name="Wiebenga A."/>
            <person name="De Vries R.P."/>
            <person name="Grigoriev I.V."/>
            <person name="Mortensen U.H."/>
            <person name="Andersen M.R."/>
            <person name="Baker S.E."/>
        </authorList>
    </citation>
    <scope>NUCLEOTIDE SEQUENCE [LARGE SCALE GENOMIC DNA]</scope>
    <source>
        <strain evidence="11 12">IBT 23096</strain>
    </source>
</reference>
<dbReference type="GO" id="GO:0016705">
    <property type="term" value="F:oxidoreductase activity, acting on paired donors, with incorporation or reduction of molecular oxygen"/>
    <property type="evidence" value="ECO:0007669"/>
    <property type="project" value="InterPro"/>
</dbReference>
<dbReference type="OrthoDB" id="1470350at2759"/>
<dbReference type="GO" id="GO:0005506">
    <property type="term" value="F:iron ion binding"/>
    <property type="evidence" value="ECO:0007669"/>
    <property type="project" value="InterPro"/>
</dbReference>
<evidence type="ECO:0000256" key="3">
    <source>
        <dbReference type="ARBA" id="ARBA00022617"/>
    </source>
</evidence>
<dbReference type="EMBL" id="MSFO01000006">
    <property type="protein sequence ID" value="PLB46575.1"/>
    <property type="molecule type" value="Genomic_DNA"/>
</dbReference>
<keyword evidence="12" id="KW-1185">Reference proteome</keyword>
<evidence type="ECO:0000256" key="6">
    <source>
        <dbReference type="ARBA" id="ARBA00023004"/>
    </source>
</evidence>
<comment type="cofactor">
    <cofactor evidence="1 8">
        <name>heme</name>
        <dbReference type="ChEBI" id="CHEBI:30413"/>
    </cofactor>
</comment>
<comment type="similarity">
    <text evidence="2 9">Belongs to the cytochrome P450 family.</text>
</comment>
<evidence type="ECO:0000313" key="11">
    <source>
        <dbReference type="EMBL" id="PLB46575.1"/>
    </source>
</evidence>
<dbReference type="Pfam" id="PF00067">
    <property type="entry name" value="p450"/>
    <property type="match status" value="1"/>
</dbReference>
<dbReference type="InterPro" id="IPR002401">
    <property type="entry name" value="Cyt_P450_E_grp-I"/>
</dbReference>
<comment type="caution">
    <text evidence="11">The sequence shown here is derived from an EMBL/GenBank/DDBJ whole genome shotgun (WGS) entry which is preliminary data.</text>
</comment>
<proteinExistence type="inferred from homology"/>
<evidence type="ECO:0000256" key="10">
    <source>
        <dbReference type="SAM" id="Phobius"/>
    </source>
</evidence>
<dbReference type="PROSITE" id="PS00086">
    <property type="entry name" value="CYTOCHROME_P450"/>
    <property type="match status" value="1"/>
</dbReference>
<protein>
    <submittedName>
        <fullName evidence="11">Cytochrome P450</fullName>
    </submittedName>
</protein>
<evidence type="ECO:0000256" key="4">
    <source>
        <dbReference type="ARBA" id="ARBA00022723"/>
    </source>
</evidence>
<keyword evidence="3 8" id="KW-0349">Heme</keyword>
<evidence type="ECO:0000313" key="12">
    <source>
        <dbReference type="Proteomes" id="UP000234275"/>
    </source>
</evidence>
<dbReference type="GO" id="GO:0020037">
    <property type="term" value="F:heme binding"/>
    <property type="evidence" value="ECO:0007669"/>
    <property type="project" value="InterPro"/>
</dbReference>
<keyword evidence="10" id="KW-0812">Transmembrane</keyword>
<accession>A0A2I2G114</accession>
<dbReference type="InterPro" id="IPR036396">
    <property type="entry name" value="Cyt_P450_sf"/>
</dbReference>
<keyword evidence="10" id="KW-0472">Membrane</keyword>
<sequence>MYHLSINYILLGILAALFVRIARVLLHGYNNVLASVPGPWHSRWTGLAAEYHWVMGDRPRYVHSLHQKYGMPTFPCLRYLSFLTDHSYTPTGPIVRVGPDEVDICDVDTVHDMHKAGSGFLKSAWYDTLTANGAKHIFSVRDPKAHSVRRRLLASPLSDASLQSMHPTIAAKVELAVRQMHHELQTRGFMDVFKWWYFMSTDLIGELSFGHSFQLLERGEKTQMAQDLESLPRLGMIGTAFPSLLRLARLLPLPYFRAAMSAARRIGHYATQSIHRYQTLTTDPTNPPPATLFTKLFHTDPAALSDIRIASEAQGYIVGGSDNTAITLTYLVWAVCRDEAVRAALLRELDTLPDGFGDEELRELPFLECLVKETLRLYATNPSSRPRNPPAPGSRLCGFWIPGAVTVSTQAFSLHRDKGVFPEPERFNPWRWTAATKSMNRAFIPFGGGSRICLGLHLAVREIRLGAAHFFRTFPGAKVSSREGMSDADMEQVCYFIMSPAGKRCLLEAGDG</sequence>
<keyword evidence="10" id="KW-1133">Transmembrane helix</keyword>
<dbReference type="AlphaFoldDB" id="A0A2I2G114"/>
<dbReference type="RefSeq" id="XP_024701877.1">
    <property type="nucleotide sequence ID" value="XM_024853464.1"/>
</dbReference>
<dbReference type="GeneID" id="36561162"/>
<gene>
    <name evidence="11" type="ORF">P170DRAFT_477455</name>
</gene>
<dbReference type="Proteomes" id="UP000234275">
    <property type="component" value="Unassembled WGS sequence"/>
</dbReference>
<dbReference type="PRINTS" id="PR00463">
    <property type="entry name" value="EP450I"/>
</dbReference>
<organism evidence="11 12">
    <name type="scientific">Aspergillus steynii IBT 23096</name>
    <dbReference type="NCBI Taxonomy" id="1392250"/>
    <lineage>
        <taxon>Eukaryota</taxon>
        <taxon>Fungi</taxon>
        <taxon>Dikarya</taxon>
        <taxon>Ascomycota</taxon>
        <taxon>Pezizomycotina</taxon>
        <taxon>Eurotiomycetes</taxon>
        <taxon>Eurotiomycetidae</taxon>
        <taxon>Eurotiales</taxon>
        <taxon>Aspergillaceae</taxon>
        <taxon>Aspergillus</taxon>
        <taxon>Aspergillus subgen. Circumdati</taxon>
    </lineage>
</organism>
<dbReference type="VEuPathDB" id="FungiDB:P170DRAFT_477455"/>
<name>A0A2I2G114_9EURO</name>
<dbReference type="GO" id="GO:0004497">
    <property type="term" value="F:monooxygenase activity"/>
    <property type="evidence" value="ECO:0007669"/>
    <property type="project" value="UniProtKB-KW"/>
</dbReference>
<keyword evidence="5 9" id="KW-0560">Oxidoreductase</keyword>